<organism evidence="13 14">
    <name type="scientific">Salvia divinorum</name>
    <name type="common">Maria pastora</name>
    <name type="synonym">Diviner's sage</name>
    <dbReference type="NCBI Taxonomy" id="28513"/>
    <lineage>
        <taxon>Eukaryota</taxon>
        <taxon>Viridiplantae</taxon>
        <taxon>Streptophyta</taxon>
        <taxon>Embryophyta</taxon>
        <taxon>Tracheophyta</taxon>
        <taxon>Spermatophyta</taxon>
        <taxon>Magnoliopsida</taxon>
        <taxon>eudicotyledons</taxon>
        <taxon>Gunneridae</taxon>
        <taxon>Pentapetalae</taxon>
        <taxon>asterids</taxon>
        <taxon>lamiids</taxon>
        <taxon>Lamiales</taxon>
        <taxon>Lamiaceae</taxon>
        <taxon>Nepetoideae</taxon>
        <taxon>Mentheae</taxon>
        <taxon>Salviinae</taxon>
        <taxon>Salvia</taxon>
        <taxon>Salvia subgen. Calosphace</taxon>
    </lineage>
</organism>
<feature type="transmembrane region" description="Helical" evidence="11">
    <location>
        <begin position="209"/>
        <end position="233"/>
    </location>
</feature>
<dbReference type="Pfam" id="PF00060">
    <property type="entry name" value="Lig_chan"/>
    <property type="match status" value="1"/>
</dbReference>
<evidence type="ECO:0000256" key="1">
    <source>
        <dbReference type="ARBA" id="ARBA00004141"/>
    </source>
</evidence>
<dbReference type="InterPro" id="IPR001320">
    <property type="entry name" value="Iontro_rcpt_C"/>
</dbReference>
<sequence>MMMKVMNWQQVVSAKEKLADESDQRQPKSAENLQLQQFSTLVFAQREKVRSNLTRFVLIVWVFVVLVLTSMLTVDHLQPKTNHLNDLIKNGEFVGYQMGSFVREFLTNNDILESASLKSYSTVDQFHEAFSKDSRNGGVGPTIDELPYIRLLLSKHCDKYTMIGPIYPTSGFGFAFPKGLPLVFDVSHEILRLKEDKDLRLNLDSFKGLFVIAEMSSTLALAIFLSCFLIFTWEKDESLSPKKMRIPDRGVGVVSAAASPAMSIPCEQDQEGMVSQDEGFSTVEISVIQSPQETNP</sequence>
<dbReference type="SMART" id="SM00079">
    <property type="entry name" value="PBPe"/>
    <property type="match status" value="1"/>
</dbReference>
<feature type="transmembrane region" description="Helical" evidence="11">
    <location>
        <begin position="56"/>
        <end position="74"/>
    </location>
</feature>
<accession>A0ABD1GWK0</accession>
<keyword evidence="8" id="KW-0325">Glycoprotein</keyword>
<reference evidence="13 14" key="1">
    <citation type="submission" date="2024-06" db="EMBL/GenBank/DDBJ databases">
        <title>A chromosome level genome sequence of Diviner's sage (Salvia divinorum).</title>
        <authorList>
            <person name="Ford S.A."/>
            <person name="Ro D.-K."/>
            <person name="Ness R.W."/>
            <person name="Phillips M.A."/>
        </authorList>
    </citation>
    <scope>NUCLEOTIDE SEQUENCE [LARGE SCALE GENOMIC DNA]</scope>
    <source>
        <strain evidence="13">SAF-2024a</strain>
        <tissue evidence="13">Leaf</tissue>
    </source>
</reference>
<proteinExistence type="predicted"/>
<evidence type="ECO:0000256" key="10">
    <source>
        <dbReference type="ARBA" id="ARBA00023303"/>
    </source>
</evidence>
<evidence type="ECO:0000256" key="7">
    <source>
        <dbReference type="ARBA" id="ARBA00023170"/>
    </source>
</evidence>
<evidence type="ECO:0000256" key="11">
    <source>
        <dbReference type="SAM" id="Phobius"/>
    </source>
</evidence>
<name>A0ABD1GWK0_SALDI</name>
<protein>
    <submittedName>
        <fullName evidence="13">Glutamate receptor 2.7-like</fullName>
    </submittedName>
</protein>
<evidence type="ECO:0000259" key="12">
    <source>
        <dbReference type="SMART" id="SM00079"/>
    </source>
</evidence>
<keyword evidence="6 11" id="KW-0472">Membrane</keyword>
<keyword evidence="9" id="KW-1071">Ligand-gated ion channel</keyword>
<dbReference type="SUPFAM" id="SSF53850">
    <property type="entry name" value="Periplasmic binding protein-like II"/>
    <property type="match status" value="1"/>
</dbReference>
<keyword evidence="7" id="KW-0675">Receptor</keyword>
<keyword evidence="10" id="KW-0407">Ion channel</keyword>
<evidence type="ECO:0000313" key="14">
    <source>
        <dbReference type="Proteomes" id="UP001567538"/>
    </source>
</evidence>
<keyword evidence="5" id="KW-0406">Ion transport</keyword>
<dbReference type="Proteomes" id="UP001567538">
    <property type="component" value="Unassembled WGS sequence"/>
</dbReference>
<dbReference type="GO" id="GO:0016020">
    <property type="term" value="C:membrane"/>
    <property type="evidence" value="ECO:0007669"/>
    <property type="project" value="UniProtKB-SubCell"/>
</dbReference>
<dbReference type="GO" id="GO:0034220">
    <property type="term" value="P:monoatomic ion transmembrane transport"/>
    <property type="evidence" value="ECO:0007669"/>
    <property type="project" value="UniProtKB-KW"/>
</dbReference>
<feature type="domain" description="Ionotropic glutamate receptor C-terminal" evidence="12">
    <location>
        <begin position="2"/>
        <end position="208"/>
    </location>
</feature>
<keyword evidence="2" id="KW-0813">Transport</keyword>
<gene>
    <name evidence="13" type="ORF">AAHA92_16752</name>
</gene>
<dbReference type="Gene3D" id="3.40.190.10">
    <property type="entry name" value="Periplasmic binding protein-like II"/>
    <property type="match status" value="2"/>
</dbReference>
<comment type="caution">
    <text evidence="13">The sequence shown here is derived from an EMBL/GenBank/DDBJ whole genome shotgun (WGS) entry which is preliminary data.</text>
</comment>
<evidence type="ECO:0000256" key="5">
    <source>
        <dbReference type="ARBA" id="ARBA00023065"/>
    </source>
</evidence>
<dbReference type="EMBL" id="JBEAFC010000007">
    <property type="protein sequence ID" value="KAL1548533.1"/>
    <property type="molecule type" value="Genomic_DNA"/>
</dbReference>
<keyword evidence="14" id="KW-1185">Reference proteome</keyword>
<evidence type="ECO:0000256" key="2">
    <source>
        <dbReference type="ARBA" id="ARBA00022448"/>
    </source>
</evidence>
<evidence type="ECO:0000256" key="9">
    <source>
        <dbReference type="ARBA" id="ARBA00023286"/>
    </source>
</evidence>
<dbReference type="AlphaFoldDB" id="A0ABD1GWK0"/>
<keyword evidence="4 11" id="KW-1133">Transmembrane helix</keyword>
<comment type="subcellular location">
    <subcellularLocation>
        <location evidence="1">Membrane</location>
        <topology evidence="1">Multi-pass membrane protein</topology>
    </subcellularLocation>
</comment>
<keyword evidence="3 11" id="KW-0812">Transmembrane</keyword>
<dbReference type="PANTHER" id="PTHR18966">
    <property type="entry name" value="IONOTROPIC GLUTAMATE RECEPTOR"/>
    <property type="match status" value="1"/>
</dbReference>
<evidence type="ECO:0000256" key="6">
    <source>
        <dbReference type="ARBA" id="ARBA00023136"/>
    </source>
</evidence>
<evidence type="ECO:0000256" key="4">
    <source>
        <dbReference type="ARBA" id="ARBA00022989"/>
    </source>
</evidence>
<evidence type="ECO:0000313" key="13">
    <source>
        <dbReference type="EMBL" id="KAL1548533.1"/>
    </source>
</evidence>
<dbReference type="InterPro" id="IPR015683">
    <property type="entry name" value="Ionotropic_Glu_rcpt"/>
</dbReference>
<evidence type="ECO:0000256" key="8">
    <source>
        <dbReference type="ARBA" id="ARBA00023180"/>
    </source>
</evidence>
<evidence type="ECO:0000256" key="3">
    <source>
        <dbReference type="ARBA" id="ARBA00022692"/>
    </source>
</evidence>